<feature type="compositionally biased region" description="Polar residues" evidence="1">
    <location>
        <begin position="83"/>
        <end position="99"/>
    </location>
</feature>
<evidence type="ECO:0000256" key="1">
    <source>
        <dbReference type="SAM" id="MobiDB-lite"/>
    </source>
</evidence>
<sequence>MTPVLLPPTKYLVSQAPNPHLNFFRLPFPEFSTSKKLSHTRMPPNSHDPDPFYRLIHHTSLPHYHADQKPTRNPPRCLPQTLPPSNTFINSPRSSSWLG</sequence>
<evidence type="ECO:0000313" key="2">
    <source>
        <dbReference type="EMBL" id="KAK1640451.1"/>
    </source>
</evidence>
<protein>
    <submittedName>
        <fullName evidence="2">Uncharacterized protein</fullName>
    </submittedName>
</protein>
<proteinExistence type="predicted"/>
<reference evidence="2" key="1">
    <citation type="submission" date="2021-06" db="EMBL/GenBank/DDBJ databases">
        <title>Comparative genomics, transcriptomics and evolutionary studies reveal genomic signatures of adaptation to plant cell wall in hemibiotrophic fungi.</title>
        <authorList>
            <consortium name="DOE Joint Genome Institute"/>
            <person name="Baroncelli R."/>
            <person name="Diaz J.F."/>
            <person name="Benocci T."/>
            <person name="Peng M."/>
            <person name="Battaglia E."/>
            <person name="Haridas S."/>
            <person name="Andreopoulos W."/>
            <person name="Labutti K."/>
            <person name="Pangilinan J."/>
            <person name="Floch G.L."/>
            <person name="Makela M.R."/>
            <person name="Henrissat B."/>
            <person name="Grigoriev I.V."/>
            <person name="Crouch J.A."/>
            <person name="De Vries R.P."/>
            <person name="Sukno S.A."/>
            <person name="Thon M.R."/>
        </authorList>
    </citation>
    <scope>NUCLEOTIDE SEQUENCE</scope>
    <source>
        <strain evidence="2">CBS 102054</strain>
    </source>
</reference>
<dbReference type="GeneID" id="85466930"/>
<accession>A0AAJ0EKW6</accession>
<dbReference type="EMBL" id="JAHMHQ010000004">
    <property type="protein sequence ID" value="KAK1640451.1"/>
    <property type="molecule type" value="Genomic_DNA"/>
</dbReference>
<gene>
    <name evidence="2" type="ORF">BDP81DRAFT_163572</name>
</gene>
<dbReference type="AlphaFoldDB" id="A0AAJ0EKW6"/>
<keyword evidence="3" id="KW-1185">Reference proteome</keyword>
<name>A0AAJ0EKW6_9PEZI</name>
<comment type="caution">
    <text evidence="2">The sequence shown here is derived from an EMBL/GenBank/DDBJ whole genome shotgun (WGS) entry which is preliminary data.</text>
</comment>
<dbReference type="RefSeq" id="XP_060449058.1">
    <property type="nucleotide sequence ID" value="XM_060582068.1"/>
</dbReference>
<evidence type="ECO:0000313" key="3">
    <source>
        <dbReference type="Proteomes" id="UP001243989"/>
    </source>
</evidence>
<organism evidence="2 3">
    <name type="scientific">Colletotrichum phormii</name>
    <dbReference type="NCBI Taxonomy" id="359342"/>
    <lineage>
        <taxon>Eukaryota</taxon>
        <taxon>Fungi</taxon>
        <taxon>Dikarya</taxon>
        <taxon>Ascomycota</taxon>
        <taxon>Pezizomycotina</taxon>
        <taxon>Sordariomycetes</taxon>
        <taxon>Hypocreomycetidae</taxon>
        <taxon>Glomerellales</taxon>
        <taxon>Glomerellaceae</taxon>
        <taxon>Colletotrichum</taxon>
        <taxon>Colletotrichum acutatum species complex</taxon>
    </lineage>
</organism>
<feature type="region of interest" description="Disordered" evidence="1">
    <location>
        <begin position="64"/>
        <end position="99"/>
    </location>
</feature>
<dbReference type="Proteomes" id="UP001243989">
    <property type="component" value="Unassembled WGS sequence"/>
</dbReference>